<evidence type="ECO:0000313" key="3">
    <source>
        <dbReference type="Proteomes" id="UP000678545"/>
    </source>
</evidence>
<accession>A0A941E311</accession>
<name>A0A941E311_9BURK</name>
<feature type="transmembrane region" description="Helical" evidence="1">
    <location>
        <begin position="21"/>
        <end position="39"/>
    </location>
</feature>
<dbReference type="EMBL" id="JAGSPJ010000003">
    <property type="protein sequence ID" value="MBR7800066.1"/>
    <property type="molecule type" value="Genomic_DNA"/>
</dbReference>
<gene>
    <name evidence="2" type="ORF">KDM90_08655</name>
</gene>
<organism evidence="2 3">
    <name type="scientific">Undibacterium fentianense</name>
    <dbReference type="NCBI Taxonomy" id="2828728"/>
    <lineage>
        <taxon>Bacteria</taxon>
        <taxon>Pseudomonadati</taxon>
        <taxon>Pseudomonadota</taxon>
        <taxon>Betaproteobacteria</taxon>
        <taxon>Burkholderiales</taxon>
        <taxon>Oxalobacteraceae</taxon>
        <taxon>Undibacterium</taxon>
    </lineage>
</organism>
<dbReference type="RefSeq" id="WP_212675205.1">
    <property type="nucleotide sequence ID" value="NZ_JAGSPJ010000003.1"/>
</dbReference>
<keyword evidence="1" id="KW-1133">Transmembrane helix</keyword>
<proteinExistence type="predicted"/>
<keyword evidence="1" id="KW-0812">Transmembrane</keyword>
<evidence type="ECO:0000256" key="1">
    <source>
        <dbReference type="SAM" id="Phobius"/>
    </source>
</evidence>
<sequence length="234" mass="26648">MSASLKSLLQKIDALSLRERVILFILMSLGLVLLGYTFLIEPQQKLQKSLKAVHLSNQQQIAIAQEEVNQRLAALKIDPDAELKAKITEAKLRLTMMDQDLLKLEDNLVRPDKMDGLLSDMFKRNKKLQWISTKSLPVVNLMELPSIQEASIGSEGADSNPRTIALDDRSIYKHEVELVLQGNYLDMLAYMRALEAMPQRVYWGRSSLTVLEYPKASLSLHLFTLSLEKKWLNL</sequence>
<keyword evidence="1" id="KW-0472">Membrane</keyword>
<dbReference type="AlphaFoldDB" id="A0A941E311"/>
<dbReference type="Proteomes" id="UP000678545">
    <property type="component" value="Unassembled WGS sequence"/>
</dbReference>
<reference evidence="2" key="1">
    <citation type="submission" date="2021-04" db="EMBL/GenBank/DDBJ databases">
        <title>novel species isolated from subtropical streams in China.</title>
        <authorList>
            <person name="Lu H."/>
        </authorList>
    </citation>
    <scope>NUCLEOTIDE SEQUENCE</scope>
    <source>
        <strain evidence="2">FT137W</strain>
    </source>
</reference>
<protein>
    <submittedName>
        <fullName evidence="2">MSHA biogenesis protein MshJ</fullName>
    </submittedName>
</protein>
<keyword evidence="3" id="KW-1185">Reference proteome</keyword>
<comment type="caution">
    <text evidence="2">The sequence shown here is derived from an EMBL/GenBank/DDBJ whole genome shotgun (WGS) entry which is preliminary data.</text>
</comment>
<evidence type="ECO:0000313" key="2">
    <source>
        <dbReference type="EMBL" id="MBR7800066.1"/>
    </source>
</evidence>